<dbReference type="InterPro" id="IPR010737">
    <property type="entry name" value="4-carb_acid_sugar_kinase_N"/>
</dbReference>
<gene>
    <name evidence="9" type="ORF">EV03_0265</name>
</gene>
<keyword evidence="4" id="KW-0418">Kinase</keyword>
<organism evidence="9 10">
    <name type="scientific">Prochlorococcus marinus str. PAC1</name>
    <dbReference type="NCBI Taxonomy" id="59924"/>
    <lineage>
        <taxon>Bacteria</taxon>
        <taxon>Bacillati</taxon>
        <taxon>Cyanobacteriota</taxon>
        <taxon>Cyanophyceae</taxon>
        <taxon>Synechococcales</taxon>
        <taxon>Prochlorococcaceae</taxon>
        <taxon>Prochlorococcus</taxon>
    </lineage>
</organism>
<dbReference type="AlphaFoldDB" id="A0A0A2C6F4"/>
<evidence type="ECO:0000256" key="6">
    <source>
        <dbReference type="ARBA" id="ARBA00023277"/>
    </source>
</evidence>
<dbReference type="Pfam" id="PF07005">
    <property type="entry name" value="SBD_N"/>
    <property type="match status" value="1"/>
</dbReference>
<evidence type="ECO:0000256" key="3">
    <source>
        <dbReference type="ARBA" id="ARBA00022741"/>
    </source>
</evidence>
<evidence type="ECO:0000256" key="5">
    <source>
        <dbReference type="ARBA" id="ARBA00022840"/>
    </source>
</evidence>
<dbReference type="InterPro" id="IPR037051">
    <property type="entry name" value="4-carb_acid_sugar_kinase_N_sf"/>
</dbReference>
<evidence type="ECO:0000256" key="1">
    <source>
        <dbReference type="ARBA" id="ARBA00005715"/>
    </source>
</evidence>
<dbReference type="SUPFAM" id="SSF142764">
    <property type="entry name" value="YgbK-like"/>
    <property type="match status" value="1"/>
</dbReference>
<evidence type="ECO:0008006" key="11">
    <source>
        <dbReference type="Google" id="ProtNLM"/>
    </source>
</evidence>
<keyword evidence="2" id="KW-0808">Transferase</keyword>
<evidence type="ECO:0000259" key="8">
    <source>
        <dbReference type="Pfam" id="PF17042"/>
    </source>
</evidence>
<protein>
    <recommendedName>
        <fullName evidence="11">Four-carbon acid sugar kinase family protein</fullName>
    </recommendedName>
</protein>
<dbReference type="Pfam" id="PF17042">
    <property type="entry name" value="NBD_C"/>
    <property type="match status" value="1"/>
</dbReference>
<evidence type="ECO:0000313" key="10">
    <source>
        <dbReference type="Proteomes" id="UP000030392"/>
    </source>
</evidence>
<accession>A0A0A2C6F4</accession>
<dbReference type="InterPro" id="IPR042213">
    <property type="entry name" value="NBD_C_sf"/>
</dbReference>
<comment type="caution">
    <text evidence="9">The sequence shown here is derived from an EMBL/GenBank/DDBJ whole genome shotgun (WGS) entry which is preliminary data.</text>
</comment>
<evidence type="ECO:0000259" key="7">
    <source>
        <dbReference type="Pfam" id="PF07005"/>
    </source>
</evidence>
<dbReference type="Gene3D" id="3.40.50.10840">
    <property type="entry name" value="Putative sugar-binding, N-terminal domain"/>
    <property type="match status" value="1"/>
</dbReference>
<dbReference type="Gene3D" id="3.40.980.20">
    <property type="entry name" value="Four-carbon acid sugar kinase, nucleotide binding domain"/>
    <property type="match status" value="1"/>
</dbReference>
<evidence type="ECO:0000256" key="4">
    <source>
        <dbReference type="ARBA" id="ARBA00022777"/>
    </source>
</evidence>
<evidence type="ECO:0000256" key="2">
    <source>
        <dbReference type="ARBA" id="ARBA00022679"/>
    </source>
</evidence>
<dbReference type="InterPro" id="IPR031475">
    <property type="entry name" value="NBD_C"/>
</dbReference>
<dbReference type="EMBL" id="JNAX01000004">
    <property type="protein sequence ID" value="KGG21946.1"/>
    <property type="molecule type" value="Genomic_DNA"/>
</dbReference>
<dbReference type="Proteomes" id="UP000030392">
    <property type="component" value="Unassembled WGS sequence"/>
</dbReference>
<keyword evidence="3" id="KW-0547">Nucleotide-binding</keyword>
<proteinExistence type="inferred from homology"/>
<feature type="domain" description="Four-carbon acid sugar kinase nucleotide binding" evidence="8">
    <location>
        <begin position="272"/>
        <end position="439"/>
    </location>
</feature>
<keyword evidence="6" id="KW-0119">Carbohydrate metabolism</keyword>
<evidence type="ECO:0000313" key="9">
    <source>
        <dbReference type="EMBL" id="KGG21946.1"/>
    </source>
</evidence>
<sequence length="450" mass="50141">MKIIIFDDDPTGSQTVYGCPLLLNWDEQNLEKAFKQSSPLIFILANTRSLSSVLAVKKTREICSSIKKFFVRQGYSKNDFFYISRGDSTLRGHGVLEPAILAEELGPFDATFHIPAFLEGGRTTENGIHYLNGIPVHTTDFAHDNIFGFSTSNLSKWIEEKSFGKIQAKNILHVKIKQLDMAFNDEDGFESLLKFLSKLENNTSVVVDAKLPHHLEILASAIKVVSKEKRFLFRTAASFINSLSALPPNPKCTADLVALKSKNNEYKYKPGLIIVGSHVKLATDQLKVLLIDNSCKGLEIPVIKLANIFALEDRKQAILEIECTLLSKIDDILDLEKVPVLYTSREEMKFSSCSERLTFGLELAEFMSILVRKITNKLGYIISKGGITTQILLQKGLNFNHVNLKGQILPGLSIVTGDSDQYNLPVVTFPGNLGNEKTLLEVLKLMDSIS</sequence>
<dbReference type="GO" id="GO:0005524">
    <property type="term" value="F:ATP binding"/>
    <property type="evidence" value="ECO:0007669"/>
    <property type="project" value="UniProtKB-KW"/>
</dbReference>
<keyword evidence="5" id="KW-0067">ATP-binding</keyword>
<dbReference type="GO" id="GO:0016301">
    <property type="term" value="F:kinase activity"/>
    <property type="evidence" value="ECO:0007669"/>
    <property type="project" value="UniProtKB-KW"/>
</dbReference>
<dbReference type="RefSeq" id="WP_036904480.1">
    <property type="nucleotide sequence ID" value="NZ_CP138967.1"/>
</dbReference>
<name>A0A0A2C6F4_PROMR</name>
<feature type="domain" description="Four-carbon acid sugar kinase N-terminal" evidence="7">
    <location>
        <begin position="3"/>
        <end position="243"/>
    </location>
</feature>
<comment type="similarity">
    <text evidence="1">Belongs to the four-carbon acid sugar kinase family.</text>
</comment>
<reference evidence="10" key="1">
    <citation type="journal article" date="2014" name="Sci. Data">
        <title>Genomes of diverse isolates of the marine cyanobacterium Prochlorococcus.</title>
        <authorList>
            <person name="Biller S."/>
            <person name="Berube P."/>
            <person name="Thompson J."/>
            <person name="Kelly L."/>
            <person name="Roggensack S."/>
            <person name="Awad L."/>
            <person name="Roache-Johnson K."/>
            <person name="Ding H."/>
            <person name="Giovannoni S.J."/>
            <person name="Moore L.R."/>
            <person name="Chisholm S.W."/>
        </authorList>
    </citation>
    <scope>NUCLEOTIDE SEQUENCE [LARGE SCALE GENOMIC DNA]</scope>
    <source>
        <strain evidence="10">PAC1</strain>
    </source>
</reference>